<evidence type="ECO:0000259" key="9">
    <source>
        <dbReference type="Pfam" id="PF12821"/>
    </source>
</evidence>
<feature type="region of interest" description="Disordered" evidence="6">
    <location>
        <begin position="1"/>
        <end position="104"/>
    </location>
</feature>
<feature type="transmembrane region" description="Helical" evidence="7">
    <location>
        <begin position="727"/>
        <end position="750"/>
    </location>
</feature>
<keyword evidence="2 7" id="KW-0812">Transmembrane</keyword>
<feature type="transmembrane region" description="Helical" evidence="7">
    <location>
        <begin position="516"/>
        <end position="537"/>
    </location>
</feature>
<keyword evidence="4 7" id="KW-0472">Membrane</keyword>
<dbReference type="GeneID" id="81444688"/>
<dbReference type="PANTHER" id="PTHR31082:SF11">
    <property type="entry name" value="DUF1212 DOMAIN MEMBRANE PROTEIN (AFU_ORTHOLOGUE AFUA_5G07620)"/>
    <property type="match status" value="1"/>
</dbReference>
<dbReference type="AlphaFoldDB" id="A0A9W9RAT5"/>
<feature type="transmembrane region" description="Helical" evidence="7">
    <location>
        <begin position="600"/>
        <end position="618"/>
    </location>
</feature>
<dbReference type="GO" id="GO:0022857">
    <property type="term" value="F:transmembrane transporter activity"/>
    <property type="evidence" value="ECO:0007669"/>
    <property type="project" value="InterPro"/>
</dbReference>
<dbReference type="InterPro" id="IPR024528">
    <property type="entry name" value="ThrE_2"/>
</dbReference>
<keyword evidence="11" id="KW-1185">Reference proteome</keyword>
<gene>
    <name evidence="10" type="ORF">N7496_012596</name>
</gene>
<feature type="transmembrane region" description="Helical" evidence="7">
    <location>
        <begin position="463"/>
        <end position="481"/>
    </location>
</feature>
<evidence type="ECO:0000256" key="6">
    <source>
        <dbReference type="SAM" id="MobiDB-lite"/>
    </source>
</evidence>
<comment type="subcellular location">
    <subcellularLocation>
        <location evidence="1">Membrane</location>
        <topology evidence="1">Multi-pass membrane protein</topology>
    </subcellularLocation>
</comment>
<evidence type="ECO:0000313" key="10">
    <source>
        <dbReference type="EMBL" id="KAJ5355384.1"/>
    </source>
</evidence>
<dbReference type="PANTHER" id="PTHR31082">
    <property type="entry name" value="PHEROMONE-REGULATED MEMBRANE PROTEIN 10"/>
    <property type="match status" value="1"/>
</dbReference>
<feature type="compositionally biased region" description="Polar residues" evidence="6">
    <location>
        <begin position="53"/>
        <end position="69"/>
    </location>
</feature>
<feature type="domain" description="Threonine/serine exporter-like N-terminal" evidence="8">
    <location>
        <begin position="331"/>
        <end position="575"/>
    </location>
</feature>
<feature type="region of interest" description="Disordered" evidence="6">
    <location>
        <begin position="141"/>
        <end position="179"/>
    </location>
</feature>
<feature type="region of interest" description="Disordered" evidence="6">
    <location>
        <begin position="205"/>
        <end position="224"/>
    </location>
</feature>
<evidence type="ECO:0000256" key="3">
    <source>
        <dbReference type="ARBA" id="ARBA00022989"/>
    </source>
</evidence>
<evidence type="ECO:0000256" key="5">
    <source>
        <dbReference type="ARBA" id="ARBA00034125"/>
    </source>
</evidence>
<feature type="transmembrane region" description="Helical" evidence="7">
    <location>
        <begin position="675"/>
        <end position="698"/>
    </location>
</feature>
<accession>A0A9W9RAT5</accession>
<feature type="transmembrane region" description="Helical" evidence="7">
    <location>
        <begin position="648"/>
        <end position="668"/>
    </location>
</feature>
<name>A0A9W9RAT5_9EURO</name>
<dbReference type="InterPro" id="IPR051361">
    <property type="entry name" value="ThrE/Ser_Exporter"/>
</dbReference>
<evidence type="ECO:0000256" key="1">
    <source>
        <dbReference type="ARBA" id="ARBA00004141"/>
    </source>
</evidence>
<feature type="transmembrane region" description="Helical" evidence="7">
    <location>
        <begin position="493"/>
        <end position="510"/>
    </location>
</feature>
<evidence type="ECO:0000259" key="8">
    <source>
        <dbReference type="Pfam" id="PF06738"/>
    </source>
</evidence>
<feature type="domain" description="Threonine/Serine exporter ThrE" evidence="9">
    <location>
        <begin position="606"/>
        <end position="747"/>
    </location>
</feature>
<dbReference type="OrthoDB" id="413008at2759"/>
<sequence>MSDFDEKNPETPRLPSIQSSLTTGADEERDSPREEGHTESAQTEVEHHDTASEKPSTASIPQRWKTVSQRIRERAGTIAEALGRPHEREADGLDASFSPEYYGATDDIRSYEARTAADEEERLMGTDHSSQAQHLLSQLGLNQHRRYPSGPRRDTEPRSGATTPGAMTPGDSGASTPLNGSLLSHLLRVYANNMESASRMSVATTAAASDPEIETLPSKTPGMGTPGTATPMSRAATATTPGVGNPTGKKEKVKWYKNGNNSKENVSARASKHHYTSSLIQASMGMGRVGVPGAEGPAPMNAKERRKQKRKSAKDVKLTVHIAALLARQQYIMQLCRALMKYGAPTHRLEEYMMMTSNVLEVKAQFLYIPGCMFMSFDDPLTRTAEVKIIRVVQGLDLSRLAETHNVYKNVVHDVISVDDATSQLDTIMQRKPRYNRWMLILLTGLASVTVGPYSFSARPIDLPIIFVLGCLVGFMQHVLAPSSATYSNVLEVSAAILTSFLARAFGSITHNGERVFCFAAMAESSIAMILPGFAVLSSSLELQSHQMNAGSIRMVFTLIYSLFLGYGVTVGTTIYGLMDNNATTESTCSNATSTWGNEYIQHFPFVALFCLFAALINQAKPKQLPVTVIMGVCGYVTNYFSTKKLGSNQVANTVGAFTIGILANLYSRIWHGHAAAAIIPGIFTLVPSGLASSGSILSGLEYAEAVKSGNISSTTSGSSSSSLLGLGYGMIQTAIGISVGLFVSALIVYPHGKKRSGIFSL</sequence>
<evidence type="ECO:0000256" key="7">
    <source>
        <dbReference type="SAM" id="Phobius"/>
    </source>
</evidence>
<comment type="similarity">
    <text evidence="5">Belongs to the ThrE exporter (TC 2.A.79) family.</text>
</comment>
<organism evidence="10 11">
    <name type="scientific">Penicillium cataractarum</name>
    <dbReference type="NCBI Taxonomy" id="2100454"/>
    <lineage>
        <taxon>Eukaryota</taxon>
        <taxon>Fungi</taxon>
        <taxon>Dikarya</taxon>
        <taxon>Ascomycota</taxon>
        <taxon>Pezizomycotina</taxon>
        <taxon>Eurotiomycetes</taxon>
        <taxon>Eurotiomycetidae</taxon>
        <taxon>Eurotiales</taxon>
        <taxon>Aspergillaceae</taxon>
        <taxon>Penicillium</taxon>
    </lineage>
</organism>
<feature type="transmembrane region" description="Helical" evidence="7">
    <location>
        <begin position="558"/>
        <end position="578"/>
    </location>
</feature>
<dbReference type="RefSeq" id="XP_056549407.1">
    <property type="nucleotide sequence ID" value="XM_056705509.1"/>
</dbReference>
<feature type="compositionally biased region" description="Basic and acidic residues" evidence="6">
    <location>
        <begin position="1"/>
        <end position="10"/>
    </location>
</feature>
<dbReference type="InterPro" id="IPR010619">
    <property type="entry name" value="ThrE-like_N"/>
</dbReference>
<protein>
    <submittedName>
        <fullName evidence="10">Pheromone-regulated membrane protein 10</fullName>
    </submittedName>
</protein>
<reference evidence="10" key="1">
    <citation type="submission" date="2022-11" db="EMBL/GenBank/DDBJ databases">
        <authorList>
            <person name="Petersen C."/>
        </authorList>
    </citation>
    <scope>NUCLEOTIDE SEQUENCE</scope>
    <source>
        <strain evidence="10">IBT 29864</strain>
    </source>
</reference>
<evidence type="ECO:0000313" key="11">
    <source>
        <dbReference type="Proteomes" id="UP001147782"/>
    </source>
</evidence>
<reference evidence="10" key="2">
    <citation type="journal article" date="2023" name="IMA Fungus">
        <title>Comparative genomic study of the Penicillium genus elucidates a diverse pangenome and 15 lateral gene transfer events.</title>
        <authorList>
            <person name="Petersen C."/>
            <person name="Sorensen T."/>
            <person name="Nielsen M.R."/>
            <person name="Sondergaard T.E."/>
            <person name="Sorensen J.L."/>
            <person name="Fitzpatrick D.A."/>
            <person name="Frisvad J.C."/>
            <person name="Nielsen K.L."/>
        </authorList>
    </citation>
    <scope>NUCLEOTIDE SEQUENCE</scope>
    <source>
        <strain evidence="10">IBT 29864</strain>
    </source>
</reference>
<dbReference type="EMBL" id="JAPZBS010000010">
    <property type="protein sequence ID" value="KAJ5355384.1"/>
    <property type="molecule type" value="Genomic_DNA"/>
</dbReference>
<dbReference type="Pfam" id="PF12821">
    <property type="entry name" value="ThrE_2"/>
    <property type="match status" value="1"/>
</dbReference>
<feature type="transmembrane region" description="Helical" evidence="7">
    <location>
        <begin position="438"/>
        <end position="457"/>
    </location>
</feature>
<keyword evidence="3 7" id="KW-1133">Transmembrane helix</keyword>
<feature type="region of interest" description="Disordered" evidence="6">
    <location>
        <begin position="232"/>
        <end position="253"/>
    </location>
</feature>
<feature type="compositionally biased region" description="Basic and acidic residues" evidence="6">
    <location>
        <begin position="30"/>
        <end position="52"/>
    </location>
</feature>
<dbReference type="GO" id="GO:0016020">
    <property type="term" value="C:membrane"/>
    <property type="evidence" value="ECO:0007669"/>
    <property type="project" value="UniProtKB-SubCell"/>
</dbReference>
<evidence type="ECO:0000256" key="4">
    <source>
        <dbReference type="ARBA" id="ARBA00023136"/>
    </source>
</evidence>
<proteinExistence type="inferred from homology"/>
<dbReference type="Proteomes" id="UP001147782">
    <property type="component" value="Unassembled WGS sequence"/>
</dbReference>
<dbReference type="Pfam" id="PF06738">
    <property type="entry name" value="ThrE"/>
    <property type="match status" value="1"/>
</dbReference>
<comment type="caution">
    <text evidence="10">The sequence shown here is derived from an EMBL/GenBank/DDBJ whole genome shotgun (WGS) entry which is preliminary data.</text>
</comment>
<evidence type="ECO:0000256" key="2">
    <source>
        <dbReference type="ARBA" id="ARBA00022692"/>
    </source>
</evidence>